<dbReference type="AlphaFoldDB" id="A0ABD3HKR2"/>
<organism evidence="2 3">
    <name type="scientific">Riccia sorocarpa</name>
    <dbReference type="NCBI Taxonomy" id="122646"/>
    <lineage>
        <taxon>Eukaryota</taxon>
        <taxon>Viridiplantae</taxon>
        <taxon>Streptophyta</taxon>
        <taxon>Embryophyta</taxon>
        <taxon>Marchantiophyta</taxon>
        <taxon>Marchantiopsida</taxon>
        <taxon>Marchantiidae</taxon>
        <taxon>Marchantiales</taxon>
        <taxon>Ricciaceae</taxon>
        <taxon>Riccia</taxon>
    </lineage>
</organism>
<keyword evidence="3" id="KW-1185">Reference proteome</keyword>
<sequence>MTTTIRSSSTTTNCYYCRPINGGSLRGSNCCSNFYSTKSIPTTLAPMTILICELEPLDPAEDRRRRRMNKRKWLEDMESRREQGKKDHAVQVDESGKVIDVENGKNEWLSHLNALCLSYLDVGVVILTNQAPTELARVRSLLDAKFEYLGHPIKDDFVRKKMMMIMKIEREKLKKIWKEEGHSRHDAPCPPDVIKSQWENLIKYWTSQDGVQKAEKMKDARVAVTHLNHSGRMGYNGSASRLVNVLKPLKFNLDVILLWLFVSVFFGLFSQLSTPKMICLSEGKVDSKLDPVVQDLVENRDNLENLEKKVDMQAELLRHQQHCLAEILTLVKGISSNGVLSNRSSKIGVKQAREEDQQGSDLVDSPVKNPDTRTKNILKESEYSGKLTTSLSHGGASDTDNITCELLM</sequence>
<dbReference type="Proteomes" id="UP001633002">
    <property type="component" value="Unassembled WGS sequence"/>
</dbReference>
<accession>A0ABD3HKR2</accession>
<gene>
    <name evidence="2" type="ORF">R1sor_005629</name>
</gene>
<evidence type="ECO:0000313" key="2">
    <source>
        <dbReference type="EMBL" id="KAL3691978.1"/>
    </source>
</evidence>
<protein>
    <submittedName>
        <fullName evidence="2">Uncharacterized protein</fullName>
    </submittedName>
</protein>
<comment type="caution">
    <text evidence="2">The sequence shown here is derived from an EMBL/GenBank/DDBJ whole genome shotgun (WGS) entry which is preliminary data.</text>
</comment>
<proteinExistence type="predicted"/>
<evidence type="ECO:0000256" key="1">
    <source>
        <dbReference type="SAM" id="MobiDB-lite"/>
    </source>
</evidence>
<name>A0ABD3HKR2_9MARC</name>
<evidence type="ECO:0000313" key="3">
    <source>
        <dbReference type="Proteomes" id="UP001633002"/>
    </source>
</evidence>
<feature type="region of interest" description="Disordered" evidence="1">
    <location>
        <begin position="346"/>
        <end position="381"/>
    </location>
</feature>
<reference evidence="2 3" key="1">
    <citation type="submission" date="2024-09" db="EMBL/GenBank/DDBJ databases">
        <title>Chromosome-scale assembly of Riccia sorocarpa.</title>
        <authorList>
            <person name="Paukszto L."/>
        </authorList>
    </citation>
    <scope>NUCLEOTIDE SEQUENCE [LARGE SCALE GENOMIC DNA]</scope>
    <source>
        <strain evidence="2">LP-2024</strain>
        <tissue evidence="2">Aerial parts of the thallus</tissue>
    </source>
</reference>
<dbReference type="EMBL" id="JBJQOH010000003">
    <property type="protein sequence ID" value="KAL3691978.1"/>
    <property type="molecule type" value="Genomic_DNA"/>
</dbReference>
<feature type="compositionally biased region" description="Basic and acidic residues" evidence="1">
    <location>
        <begin position="370"/>
        <end position="381"/>
    </location>
</feature>